<gene>
    <name evidence="2" type="ORF">LITE_LOCUS2381</name>
</gene>
<dbReference type="Proteomes" id="UP001154282">
    <property type="component" value="Unassembled WGS sequence"/>
</dbReference>
<protein>
    <recommendedName>
        <fullName evidence="1">Aminotransferase-like plant mobile domain-containing protein</fullName>
    </recommendedName>
</protein>
<dbReference type="EMBL" id="CAMGYJ010000002">
    <property type="protein sequence ID" value="CAI0379757.1"/>
    <property type="molecule type" value="Genomic_DNA"/>
</dbReference>
<proteinExistence type="predicted"/>
<feature type="domain" description="Aminotransferase-like plant mobile" evidence="1">
    <location>
        <begin position="37"/>
        <end position="421"/>
    </location>
</feature>
<dbReference type="InterPro" id="IPR044824">
    <property type="entry name" value="MAIN-like"/>
</dbReference>
<dbReference type="GO" id="GO:0010073">
    <property type="term" value="P:meristem maintenance"/>
    <property type="evidence" value="ECO:0007669"/>
    <property type="project" value="InterPro"/>
</dbReference>
<dbReference type="InterPro" id="IPR019557">
    <property type="entry name" value="AminoTfrase-like_pln_mobile"/>
</dbReference>
<evidence type="ECO:0000313" key="3">
    <source>
        <dbReference type="Proteomes" id="UP001154282"/>
    </source>
</evidence>
<feature type="non-terminal residue" evidence="2">
    <location>
        <position position="497"/>
    </location>
</feature>
<dbReference type="PANTHER" id="PTHR46033:SF8">
    <property type="entry name" value="PROTEIN MAINTENANCE OF MERISTEMS-LIKE"/>
    <property type="match status" value="1"/>
</dbReference>
<keyword evidence="3" id="KW-1185">Reference proteome</keyword>
<dbReference type="Pfam" id="PF10536">
    <property type="entry name" value="PMD"/>
    <property type="match status" value="1"/>
</dbReference>
<name>A0AAV0H3I5_9ROSI</name>
<sequence length="497" mass="57040">DAYHIVRYRGTTNVLEWNDVILPFLKRARLDSIRHFNGIKVDRQLITAMVERWGKETHCFNFREGECTITLKDIAILTDLPIDGDVVCVDSTAPPKVVVNMSGWQHFIWTVTGLCPPEKGDNDADGNPPLSKGQVSITWLTAEIRRKHNPEFGGIPLTEESSERDKDIYARIYILGMIGGVFFPMKSNNLISNSWLKIILGSWDDMGNLSWASACLAQLYRSLCNASARAVKEIDGAMFIVQFWAWEHLPWIAPKVDPDKEWGPDHPLRHEAYGCRWLGETTCDNLGAHKLEEYRRRLDHLWEAELKFDPYPERIEAHHVHKFPLHPGQWCTRVPLICHHIVEWHLPDRCLRQFGSEQCIPLDVPESQKGYHGKDGRQGPTNWPEEYKSLIRLWNVRQDQDIVTASHVGRMGYHDPYLETYRRQSVRYMTPEGAADGALVDGIERIHDLARTADHSAAGREVGMIRRIANNLLGCMRARGRDHRRYPPVPPVRPPPV</sequence>
<reference evidence="2" key="1">
    <citation type="submission" date="2022-08" db="EMBL/GenBank/DDBJ databases">
        <authorList>
            <person name="Gutierrez-Valencia J."/>
        </authorList>
    </citation>
    <scope>NUCLEOTIDE SEQUENCE</scope>
</reference>
<evidence type="ECO:0000259" key="1">
    <source>
        <dbReference type="Pfam" id="PF10536"/>
    </source>
</evidence>
<organism evidence="2 3">
    <name type="scientific">Linum tenue</name>
    <dbReference type="NCBI Taxonomy" id="586396"/>
    <lineage>
        <taxon>Eukaryota</taxon>
        <taxon>Viridiplantae</taxon>
        <taxon>Streptophyta</taxon>
        <taxon>Embryophyta</taxon>
        <taxon>Tracheophyta</taxon>
        <taxon>Spermatophyta</taxon>
        <taxon>Magnoliopsida</taxon>
        <taxon>eudicotyledons</taxon>
        <taxon>Gunneridae</taxon>
        <taxon>Pentapetalae</taxon>
        <taxon>rosids</taxon>
        <taxon>fabids</taxon>
        <taxon>Malpighiales</taxon>
        <taxon>Linaceae</taxon>
        <taxon>Linum</taxon>
    </lineage>
</organism>
<comment type="caution">
    <text evidence="2">The sequence shown here is derived from an EMBL/GenBank/DDBJ whole genome shotgun (WGS) entry which is preliminary data.</text>
</comment>
<accession>A0AAV0H3I5</accession>
<evidence type="ECO:0000313" key="2">
    <source>
        <dbReference type="EMBL" id="CAI0379757.1"/>
    </source>
</evidence>
<feature type="non-terminal residue" evidence="2">
    <location>
        <position position="1"/>
    </location>
</feature>
<dbReference type="AlphaFoldDB" id="A0AAV0H3I5"/>
<dbReference type="PANTHER" id="PTHR46033">
    <property type="entry name" value="PROTEIN MAIN-LIKE 2"/>
    <property type="match status" value="1"/>
</dbReference>